<dbReference type="InterPro" id="IPR043129">
    <property type="entry name" value="ATPase_NBD"/>
</dbReference>
<name>A0ABV6JLV0_9PROT</name>
<dbReference type="Pfam" id="PF19278">
    <property type="entry name" value="Hydant_A_C"/>
    <property type="match status" value="1"/>
</dbReference>
<dbReference type="Proteomes" id="UP001589865">
    <property type="component" value="Unassembled WGS sequence"/>
</dbReference>
<dbReference type="InterPro" id="IPR045079">
    <property type="entry name" value="Oxoprolinase-like"/>
</dbReference>
<proteinExistence type="predicted"/>
<evidence type="ECO:0000259" key="3">
    <source>
        <dbReference type="Pfam" id="PF05378"/>
    </source>
</evidence>
<feature type="domain" description="Hydantoinase/oxoprolinase N-terminal" evidence="3">
    <location>
        <begin position="3"/>
        <end position="183"/>
    </location>
</feature>
<reference evidence="5 6" key="1">
    <citation type="submission" date="2024-09" db="EMBL/GenBank/DDBJ databases">
        <authorList>
            <person name="Sun Q."/>
            <person name="Mori K."/>
        </authorList>
    </citation>
    <scope>NUCLEOTIDE SEQUENCE [LARGE SCALE GENOMIC DNA]</scope>
    <source>
        <strain evidence="5 6">TBRC 5777</strain>
    </source>
</reference>
<feature type="region of interest" description="Disordered" evidence="1">
    <location>
        <begin position="598"/>
        <end position="619"/>
    </location>
</feature>
<dbReference type="InterPro" id="IPR002821">
    <property type="entry name" value="Hydantoinase_A"/>
</dbReference>
<gene>
    <name evidence="5" type="ORF">ACFFGY_00405</name>
</gene>
<accession>A0ABV6JLV0</accession>
<comment type="caution">
    <text evidence="5">The sequence shown here is derived from an EMBL/GenBank/DDBJ whole genome shotgun (WGS) entry which is preliminary data.</text>
</comment>
<evidence type="ECO:0000259" key="4">
    <source>
        <dbReference type="Pfam" id="PF19278"/>
    </source>
</evidence>
<dbReference type="SUPFAM" id="SSF53067">
    <property type="entry name" value="Actin-like ATPase domain"/>
    <property type="match status" value="1"/>
</dbReference>
<feature type="domain" description="Acetophenone carboxylase-like C-terminal" evidence="4">
    <location>
        <begin position="531"/>
        <end position="669"/>
    </location>
</feature>
<dbReference type="InterPro" id="IPR008040">
    <property type="entry name" value="Hydant_A_N"/>
</dbReference>
<dbReference type="Pfam" id="PF01968">
    <property type="entry name" value="Hydantoinase_A"/>
    <property type="match status" value="1"/>
</dbReference>
<evidence type="ECO:0000313" key="5">
    <source>
        <dbReference type="EMBL" id="MFC0406687.1"/>
    </source>
</evidence>
<sequence>MLRIGIDIGGTFTDFAIWRGEPAGYADVEPMKTPSTPPDFAEGVKRGLLALLDAGRIARNEPMLIVHGTTVSTNAVIERSGPPLALLTTAGFRDILGVARLRLDRPTDLFATRPAPLIPRHMVHEVEERILADGSVDRPINREQAVEAARAAQRAGAAALAVCFLHAHRNPAHELAAAEAIRAALPELDLVLSHEVWPQQGEYERASAALLNAYARRAMSGYIAELDRFLAEHLPRARLLVTKSNGGVMSAAEATRMPIHTLLSGPAAGVTGSAVLGGMLEVPALLTMDMGGTSTDISMIRGNRVMSSHDGRVGDFPLMMPVTAIEAIGAGGGSIAWMDGPVLKVGPRSAGARPGPACYGAGGTQPTVSDAYLLCGFLSEDAPLAGGLRLRRDLAEAAMRPVAAALGQDETGAAESCIAIASANMLANALPFIARLGVEPSELTLMIFGGAGAIHGPLLAEEMGIGRVVVPRVSAVFCAFGCLVSDLLHDAVQTVHGTAPDDAAIAATFARLRDDGRAWLAQQAAGLEPAFEYHADIRYAGQSFDVDTLLPVTVAEAGDRAGIAAAFHAEHERLYGHAHPGAEIEIISLRLRVRGALPSPGGTGAARRPGTAPVSRSRPARFNGAWHETPVFDWASLPDSWQAAGPLIVEQETATVLVPPGFAAQLGQFGDLILERRR</sequence>
<evidence type="ECO:0000256" key="1">
    <source>
        <dbReference type="SAM" id="MobiDB-lite"/>
    </source>
</evidence>
<dbReference type="EMBL" id="JBHLUN010000001">
    <property type="protein sequence ID" value="MFC0406687.1"/>
    <property type="molecule type" value="Genomic_DNA"/>
</dbReference>
<dbReference type="RefSeq" id="WP_377042362.1">
    <property type="nucleotide sequence ID" value="NZ_JBHLUN010000001.1"/>
</dbReference>
<evidence type="ECO:0000259" key="2">
    <source>
        <dbReference type="Pfam" id="PF01968"/>
    </source>
</evidence>
<keyword evidence="6" id="KW-1185">Reference proteome</keyword>
<dbReference type="Pfam" id="PF05378">
    <property type="entry name" value="Hydant_A_N"/>
    <property type="match status" value="1"/>
</dbReference>
<evidence type="ECO:0000313" key="6">
    <source>
        <dbReference type="Proteomes" id="UP001589865"/>
    </source>
</evidence>
<organism evidence="5 6">
    <name type="scientific">Roseomonas elaeocarpi</name>
    <dbReference type="NCBI Taxonomy" id="907779"/>
    <lineage>
        <taxon>Bacteria</taxon>
        <taxon>Pseudomonadati</taxon>
        <taxon>Pseudomonadota</taxon>
        <taxon>Alphaproteobacteria</taxon>
        <taxon>Acetobacterales</taxon>
        <taxon>Roseomonadaceae</taxon>
        <taxon>Roseomonas</taxon>
    </lineage>
</organism>
<dbReference type="PANTHER" id="PTHR11365:SF23">
    <property type="entry name" value="HYPOTHETICAL 5-OXOPROLINASE (EUROFUNG)-RELATED"/>
    <property type="match status" value="1"/>
</dbReference>
<dbReference type="InterPro" id="IPR049517">
    <property type="entry name" value="ACX-like_C"/>
</dbReference>
<dbReference type="PANTHER" id="PTHR11365">
    <property type="entry name" value="5-OXOPROLINASE RELATED"/>
    <property type="match status" value="1"/>
</dbReference>
<protein>
    <submittedName>
        <fullName evidence="5">Hydantoinase/oxoprolinase family protein</fullName>
    </submittedName>
</protein>
<feature type="domain" description="Hydantoinase A/oxoprolinase" evidence="2">
    <location>
        <begin position="205"/>
        <end position="490"/>
    </location>
</feature>